<accession>A0A0R1MK84</accession>
<evidence type="ECO:0000313" key="2">
    <source>
        <dbReference type="Proteomes" id="UP000051330"/>
    </source>
</evidence>
<sequence length="77" mass="8646">MLKLLTGGSALKNMDKIDAGKTIDLGQAHFTQKGKVWTIQTTKWTFILTDLGTNAFRDSNGTFWNLQKGSRVPKFEK</sequence>
<proteinExistence type="predicted"/>
<protein>
    <submittedName>
        <fullName evidence="1">Uncharacterized protein</fullName>
    </submittedName>
</protein>
<reference evidence="1 2" key="1">
    <citation type="journal article" date="2015" name="Genome Announc.">
        <title>Expanding the biotechnology potential of lactobacilli through comparative genomics of 213 strains and associated genera.</title>
        <authorList>
            <person name="Sun Z."/>
            <person name="Harris H.M."/>
            <person name="McCann A."/>
            <person name="Guo C."/>
            <person name="Argimon S."/>
            <person name="Zhang W."/>
            <person name="Yang X."/>
            <person name="Jeffery I.B."/>
            <person name="Cooney J.C."/>
            <person name="Kagawa T.F."/>
            <person name="Liu W."/>
            <person name="Song Y."/>
            <person name="Salvetti E."/>
            <person name="Wrobel A."/>
            <person name="Rasinkangas P."/>
            <person name="Parkhill J."/>
            <person name="Rea M.C."/>
            <person name="O'Sullivan O."/>
            <person name="Ritari J."/>
            <person name="Douillard F.P."/>
            <person name="Paul Ross R."/>
            <person name="Yang R."/>
            <person name="Briner A.E."/>
            <person name="Felis G.E."/>
            <person name="de Vos W.M."/>
            <person name="Barrangou R."/>
            <person name="Klaenhammer T.R."/>
            <person name="Caufield P.W."/>
            <person name="Cui Y."/>
            <person name="Zhang H."/>
            <person name="O'Toole P.W."/>
        </authorList>
    </citation>
    <scope>NUCLEOTIDE SEQUENCE [LARGE SCALE GENOMIC DNA]</scope>
    <source>
        <strain evidence="1 2">DSM 12744</strain>
    </source>
</reference>
<dbReference type="RefSeq" id="WP_057822482.1">
    <property type="nucleotide sequence ID" value="NZ_AZEC01000025.1"/>
</dbReference>
<comment type="caution">
    <text evidence="1">The sequence shown here is derived from an EMBL/GenBank/DDBJ whole genome shotgun (WGS) entry which is preliminary data.</text>
</comment>
<organism evidence="1 2">
    <name type="scientific">Schleiferilactobacillus perolens DSM 12744</name>
    <dbReference type="NCBI Taxonomy" id="1423792"/>
    <lineage>
        <taxon>Bacteria</taxon>
        <taxon>Bacillati</taxon>
        <taxon>Bacillota</taxon>
        <taxon>Bacilli</taxon>
        <taxon>Lactobacillales</taxon>
        <taxon>Lactobacillaceae</taxon>
        <taxon>Schleiferilactobacillus</taxon>
    </lineage>
</organism>
<dbReference type="EMBL" id="AZEC01000025">
    <property type="protein sequence ID" value="KRL08397.1"/>
    <property type="molecule type" value="Genomic_DNA"/>
</dbReference>
<name>A0A0R1MK84_9LACO</name>
<dbReference type="Proteomes" id="UP000051330">
    <property type="component" value="Unassembled WGS sequence"/>
</dbReference>
<evidence type="ECO:0000313" key="1">
    <source>
        <dbReference type="EMBL" id="KRL08397.1"/>
    </source>
</evidence>
<dbReference type="AlphaFoldDB" id="A0A0R1MK84"/>
<dbReference type="PATRIC" id="fig|1423792.3.peg.1688"/>
<keyword evidence="2" id="KW-1185">Reference proteome</keyword>
<gene>
    <name evidence="1" type="ORF">FD09_GL001664</name>
</gene>